<dbReference type="PROSITE" id="PS01022">
    <property type="entry name" value="PTR2_1"/>
    <property type="match status" value="1"/>
</dbReference>
<keyword evidence="5" id="KW-0653">Protein transport</keyword>
<feature type="transmembrane region" description="Helical" evidence="8">
    <location>
        <begin position="427"/>
        <end position="449"/>
    </location>
</feature>
<dbReference type="Gene3D" id="1.20.1250.20">
    <property type="entry name" value="MFS general substrate transporter like domains"/>
    <property type="match status" value="2"/>
</dbReference>
<evidence type="ECO:0000256" key="5">
    <source>
        <dbReference type="ARBA" id="ARBA00022856"/>
    </source>
</evidence>
<feature type="transmembrane region" description="Helical" evidence="8">
    <location>
        <begin position="327"/>
        <end position="352"/>
    </location>
</feature>
<dbReference type="PANTHER" id="PTHR23517">
    <property type="entry name" value="RESISTANCE PROTEIN MDTM, PUTATIVE-RELATED-RELATED"/>
    <property type="match status" value="1"/>
</dbReference>
<accession>A0A512AKW8</accession>
<keyword evidence="2" id="KW-0813">Transport</keyword>
<keyword evidence="5" id="KW-0571">Peptide transport</keyword>
<feature type="transmembrane region" description="Helical" evidence="8">
    <location>
        <begin position="397"/>
        <end position="415"/>
    </location>
</feature>
<evidence type="ECO:0000256" key="7">
    <source>
        <dbReference type="ARBA" id="ARBA00023136"/>
    </source>
</evidence>
<feature type="transmembrane region" description="Helical" evidence="8">
    <location>
        <begin position="175"/>
        <end position="198"/>
    </location>
</feature>
<keyword evidence="3" id="KW-1003">Cell membrane</keyword>
<evidence type="ECO:0000256" key="4">
    <source>
        <dbReference type="ARBA" id="ARBA00022692"/>
    </source>
</evidence>
<feature type="transmembrane region" description="Helical" evidence="8">
    <location>
        <begin position="294"/>
        <end position="315"/>
    </location>
</feature>
<organism evidence="9 10">
    <name type="scientific">Novosphingobium sediminis</name>
    <dbReference type="NCBI Taxonomy" id="707214"/>
    <lineage>
        <taxon>Bacteria</taxon>
        <taxon>Pseudomonadati</taxon>
        <taxon>Pseudomonadota</taxon>
        <taxon>Alphaproteobacteria</taxon>
        <taxon>Sphingomonadales</taxon>
        <taxon>Sphingomonadaceae</taxon>
        <taxon>Novosphingobium</taxon>
    </lineage>
</organism>
<protein>
    <submittedName>
        <fullName evidence="9">MFS transporter</fullName>
    </submittedName>
</protein>
<keyword evidence="7 8" id="KW-0472">Membrane</keyword>
<dbReference type="GO" id="GO:1904680">
    <property type="term" value="F:peptide transmembrane transporter activity"/>
    <property type="evidence" value="ECO:0007669"/>
    <property type="project" value="InterPro"/>
</dbReference>
<feature type="transmembrane region" description="Helical" evidence="8">
    <location>
        <begin position="136"/>
        <end position="154"/>
    </location>
</feature>
<dbReference type="GO" id="GO:0005886">
    <property type="term" value="C:plasma membrane"/>
    <property type="evidence" value="ECO:0007669"/>
    <property type="project" value="UniProtKB-SubCell"/>
</dbReference>
<evidence type="ECO:0000256" key="1">
    <source>
        <dbReference type="ARBA" id="ARBA00004651"/>
    </source>
</evidence>
<feature type="transmembrane region" description="Helical" evidence="8">
    <location>
        <begin position="364"/>
        <end position="385"/>
    </location>
</feature>
<evidence type="ECO:0000256" key="6">
    <source>
        <dbReference type="ARBA" id="ARBA00022989"/>
    </source>
</evidence>
<dbReference type="InterPro" id="IPR018456">
    <property type="entry name" value="PTR2_symporter_CS"/>
</dbReference>
<reference evidence="9 10" key="1">
    <citation type="submission" date="2019-07" db="EMBL/GenBank/DDBJ databases">
        <title>Whole genome shotgun sequence of Novosphingobium sediminis NBRC 106119.</title>
        <authorList>
            <person name="Hosoyama A."/>
            <person name="Uohara A."/>
            <person name="Ohji S."/>
            <person name="Ichikawa N."/>
        </authorList>
    </citation>
    <scope>NUCLEOTIDE SEQUENCE [LARGE SCALE GENOMIC DNA]</scope>
    <source>
        <strain evidence="9 10">NBRC 106119</strain>
    </source>
</reference>
<evidence type="ECO:0000256" key="3">
    <source>
        <dbReference type="ARBA" id="ARBA00022475"/>
    </source>
</evidence>
<sequence length="458" mass="48752">MDANTAAGTPENGDLFGQPKGLWVLASTEFWDRISFHGMVAMLVLYMTGDLLLHPDRVATIIGFAPYRAALEALSGTLSPQALALQTFGYYYACVTGLPLIGGWMGDRVIGRKLAVGGGAAMMTAGHFALAFDRTFLIALVLLMCGAGLLRGNLSAQIKSLYADGDPREVNAFQYYYLGINFGAAAAPILSGSVAAIWGWHAGFAVAGFGMLIGLALYLAGQRWLPAEQQRARAPSGKRASLTPGERRRVFGLLLIWPLVVGYWTAQAQIWNVYNIWLRDTVNLDVGGFSVPVPWFQSLDGLAPGLFIPLVLWIWSLQAKRGREPDVLTKLAIGSVIFGLSVGLLAAGPLLANAQGRAPIALPLLFHITSNFGAMYYAPVILGLYGTRAPQSLRGTLVGVNYMAVAAGSVLSGWMGGLYESMGPAPFWLLNAAICTGAGLAIALFAPALNRLLAQDEG</sequence>
<dbReference type="Pfam" id="PF00854">
    <property type="entry name" value="PTR2"/>
    <property type="match status" value="2"/>
</dbReference>
<dbReference type="SUPFAM" id="SSF103473">
    <property type="entry name" value="MFS general substrate transporter"/>
    <property type="match status" value="1"/>
</dbReference>
<gene>
    <name evidence="9" type="ORF">NSE01_21870</name>
</gene>
<dbReference type="InterPro" id="IPR005279">
    <property type="entry name" value="Dipep/tripep_permease"/>
</dbReference>
<dbReference type="AlphaFoldDB" id="A0A512AKW8"/>
<feature type="transmembrane region" description="Helical" evidence="8">
    <location>
        <begin position="114"/>
        <end position="130"/>
    </location>
</feature>
<dbReference type="Proteomes" id="UP000321464">
    <property type="component" value="Unassembled WGS sequence"/>
</dbReference>
<evidence type="ECO:0000313" key="9">
    <source>
        <dbReference type="EMBL" id="GEO00355.1"/>
    </source>
</evidence>
<evidence type="ECO:0000313" key="10">
    <source>
        <dbReference type="Proteomes" id="UP000321464"/>
    </source>
</evidence>
<dbReference type="GO" id="GO:0006857">
    <property type="term" value="P:oligopeptide transport"/>
    <property type="evidence" value="ECO:0007669"/>
    <property type="project" value="InterPro"/>
</dbReference>
<dbReference type="InterPro" id="IPR036259">
    <property type="entry name" value="MFS_trans_sf"/>
</dbReference>
<dbReference type="InterPro" id="IPR050171">
    <property type="entry name" value="MFS_Transporters"/>
</dbReference>
<keyword evidence="10" id="KW-1185">Reference proteome</keyword>
<evidence type="ECO:0000256" key="8">
    <source>
        <dbReference type="SAM" id="Phobius"/>
    </source>
</evidence>
<keyword evidence="4 8" id="KW-0812">Transmembrane</keyword>
<dbReference type="PANTHER" id="PTHR23517:SF15">
    <property type="entry name" value="PROTON-DEPENDENT OLIGOPEPTIDE FAMILY TRANSPORT PROTEIN"/>
    <property type="match status" value="1"/>
</dbReference>
<dbReference type="InterPro" id="IPR000109">
    <property type="entry name" value="POT_fam"/>
</dbReference>
<evidence type="ECO:0000256" key="2">
    <source>
        <dbReference type="ARBA" id="ARBA00022448"/>
    </source>
</evidence>
<dbReference type="RefSeq" id="WP_147159675.1">
    <property type="nucleotide sequence ID" value="NZ_BJYR01000014.1"/>
</dbReference>
<name>A0A512AKW8_9SPHN</name>
<comment type="subcellular location">
    <subcellularLocation>
        <location evidence="1">Cell membrane</location>
        <topology evidence="1">Multi-pass membrane protein</topology>
    </subcellularLocation>
</comment>
<dbReference type="OrthoDB" id="9772725at2"/>
<feature type="transmembrane region" description="Helical" evidence="8">
    <location>
        <begin position="250"/>
        <end position="274"/>
    </location>
</feature>
<keyword evidence="6 8" id="KW-1133">Transmembrane helix</keyword>
<dbReference type="CDD" id="cd17346">
    <property type="entry name" value="MFS_DtpA_like"/>
    <property type="match status" value="1"/>
</dbReference>
<proteinExistence type="predicted"/>
<dbReference type="EMBL" id="BJYR01000014">
    <property type="protein sequence ID" value="GEO00355.1"/>
    <property type="molecule type" value="Genomic_DNA"/>
</dbReference>
<feature type="transmembrane region" description="Helical" evidence="8">
    <location>
        <begin position="204"/>
        <end position="221"/>
    </location>
</feature>
<comment type="caution">
    <text evidence="9">The sequence shown here is derived from an EMBL/GenBank/DDBJ whole genome shotgun (WGS) entry which is preliminary data.</text>
</comment>